<evidence type="ECO:0000256" key="1">
    <source>
        <dbReference type="ARBA" id="ARBA00001966"/>
    </source>
</evidence>
<evidence type="ECO:0000313" key="3">
    <source>
        <dbReference type="Proteomes" id="UP001247307"/>
    </source>
</evidence>
<dbReference type="InterPro" id="IPR058240">
    <property type="entry name" value="rSAM_sf"/>
</dbReference>
<comment type="caution">
    <text evidence="2">The sequence shown here is derived from an EMBL/GenBank/DDBJ whole genome shotgun (WGS) entry which is preliminary data.</text>
</comment>
<gene>
    <name evidence="2" type="ORF">J2S35_000647</name>
</gene>
<dbReference type="PANTHER" id="PTHR43273:SF3">
    <property type="entry name" value="ANAEROBIC SULFATASE-MATURATING ENZYME HOMOLOG ASLB-RELATED"/>
    <property type="match status" value="1"/>
</dbReference>
<dbReference type="InterPro" id="IPR013785">
    <property type="entry name" value="Aldolase_TIM"/>
</dbReference>
<evidence type="ECO:0000313" key="2">
    <source>
        <dbReference type="EMBL" id="MDR6891707.1"/>
    </source>
</evidence>
<comment type="cofactor">
    <cofactor evidence="1">
        <name>[4Fe-4S] cluster</name>
        <dbReference type="ChEBI" id="CHEBI:49883"/>
    </cofactor>
</comment>
<sequence length="424" mass="45763">MALETELVEAIEAGAVNPQRWDLEALRAAGLGPCSETQIEEERVSVLRRQSARSRDVTKFSLAIMPTSQCNLACGYGGQAHRAGNMSPAIEDRALARVRGAIQRLRESHRSLSIGWFGGEPLLGFASIRRLSEGIRNLTSEAGVAWTSHMATNAVYLSADKARILAEESHLRAIEVTLDGPPTVHHASRPAKSGPQETFSRIVQNLRDIGDSSACDAIEISIRINVHQGNMASTPALISILEDNGFATPRFLINVVPVHDWGSSHAEGKVAAEAFQQWELELCNDLDLRGFTVSLFPTSPIETPCLATSLGSELIATNGRVFTCTEEVLSPGLDPSSSVGHVTLLDPALPRPAGTYDSWSEDLLTSPTAPCPSCAVLPLCGGACPKQWREGKTPCPTWKGTMPQRLDILARRLGLEPRDHKEAA</sequence>
<organism evidence="2 3">
    <name type="scientific">Falsarthrobacter nasiphocae</name>
    <dbReference type="NCBI Taxonomy" id="189863"/>
    <lineage>
        <taxon>Bacteria</taxon>
        <taxon>Bacillati</taxon>
        <taxon>Actinomycetota</taxon>
        <taxon>Actinomycetes</taxon>
        <taxon>Micrococcales</taxon>
        <taxon>Micrococcaceae</taxon>
        <taxon>Falsarthrobacter</taxon>
    </lineage>
</organism>
<accession>A0AAE3YFF3</accession>
<dbReference type="Proteomes" id="UP001247307">
    <property type="component" value="Unassembled WGS sequence"/>
</dbReference>
<name>A0AAE3YFF3_9MICC</name>
<dbReference type="InterPro" id="IPR023867">
    <property type="entry name" value="Sulphatase_maturase_rSAM"/>
</dbReference>
<proteinExistence type="predicted"/>
<evidence type="ECO:0008006" key="4">
    <source>
        <dbReference type="Google" id="ProtNLM"/>
    </source>
</evidence>
<dbReference type="PANTHER" id="PTHR43273">
    <property type="entry name" value="ANAEROBIC SULFATASE-MATURATING ENZYME HOMOLOG ASLB-RELATED"/>
    <property type="match status" value="1"/>
</dbReference>
<dbReference type="SUPFAM" id="SSF102114">
    <property type="entry name" value="Radical SAM enzymes"/>
    <property type="match status" value="1"/>
</dbReference>
<protein>
    <recommendedName>
        <fullName evidence="4">Radical SAM core domain-containing protein</fullName>
    </recommendedName>
</protein>
<reference evidence="2" key="1">
    <citation type="submission" date="2023-07" db="EMBL/GenBank/DDBJ databases">
        <title>Sequencing the genomes of 1000 actinobacteria strains.</title>
        <authorList>
            <person name="Klenk H.-P."/>
        </authorList>
    </citation>
    <scope>NUCLEOTIDE SEQUENCE</scope>
    <source>
        <strain evidence="2">DSM 13988</strain>
    </source>
</reference>
<dbReference type="EMBL" id="JAVDUI010000001">
    <property type="protein sequence ID" value="MDR6891707.1"/>
    <property type="molecule type" value="Genomic_DNA"/>
</dbReference>
<dbReference type="RefSeq" id="WP_309849782.1">
    <property type="nucleotide sequence ID" value="NZ_BAAAIU010000045.1"/>
</dbReference>
<dbReference type="GO" id="GO:0016491">
    <property type="term" value="F:oxidoreductase activity"/>
    <property type="evidence" value="ECO:0007669"/>
    <property type="project" value="InterPro"/>
</dbReference>
<dbReference type="AlphaFoldDB" id="A0AAE3YFF3"/>
<dbReference type="Gene3D" id="3.20.20.70">
    <property type="entry name" value="Aldolase class I"/>
    <property type="match status" value="1"/>
</dbReference>
<dbReference type="InterPro" id="IPR023885">
    <property type="entry name" value="4Fe4S-binding_SPASM_dom"/>
</dbReference>
<keyword evidence="3" id="KW-1185">Reference proteome</keyword>
<dbReference type="CDD" id="cd01335">
    <property type="entry name" value="Radical_SAM"/>
    <property type="match status" value="1"/>
</dbReference>
<dbReference type="NCBIfam" id="TIGR04085">
    <property type="entry name" value="rSAM_more_4Fe4S"/>
    <property type="match status" value="1"/>
</dbReference>